<evidence type="ECO:0000256" key="6">
    <source>
        <dbReference type="ARBA" id="ARBA00022982"/>
    </source>
</evidence>
<organism evidence="9 10">
    <name type="scientific">Macellibacteroides fermentans</name>
    <dbReference type="NCBI Taxonomy" id="879969"/>
    <lineage>
        <taxon>Bacteria</taxon>
        <taxon>Pseudomonadati</taxon>
        <taxon>Bacteroidota</taxon>
        <taxon>Bacteroidia</taxon>
        <taxon>Bacteroidales</taxon>
        <taxon>Porphyromonadaceae</taxon>
        <taxon>Macellibacteroides</taxon>
    </lineage>
</organism>
<evidence type="ECO:0000256" key="5">
    <source>
        <dbReference type="ARBA" id="ARBA00022643"/>
    </source>
</evidence>
<protein>
    <recommendedName>
        <fullName evidence="7">Flavodoxin</fullName>
    </recommendedName>
</protein>
<dbReference type="NCBIfam" id="NF006739">
    <property type="entry name" value="PRK09267.1-5"/>
    <property type="match status" value="1"/>
</dbReference>
<dbReference type="Gene3D" id="3.40.50.360">
    <property type="match status" value="1"/>
</dbReference>
<accession>A0A8E2A1A9</accession>
<comment type="similarity">
    <text evidence="2 7">Belongs to the flavodoxin family.</text>
</comment>
<comment type="caution">
    <text evidence="9">The sequence shown here is derived from an EMBL/GenBank/DDBJ whole genome shotgun (WGS) entry which is preliminary data.</text>
</comment>
<dbReference type="SUPFAM" id="SSF52218">
    <property type="entry name" value="Flavoproteins"/>
    <property type="match status" value="1"/>
</dbReference>
<gene>
    <name evidence="9" type="ORF">F5613_001023</name>
</gene>
<reference evidence="9 10" key="1">
    <citation type="submission" date="2020-07" db="EMBL/GenBank/DDBJ databases">
        <title>Genomic Encyclopedia of Type Strains, Phase IV (KMG-IV): sequencing the most valuable type-strain genomes for metagenomic binning, comparative biology and taxonomic classification.</title>
        <authorList>
            <person name="Goeker M."/>
        </authorList>
    </citation>
    <scope>NUCLEOTIDE SEQUENCE [LARGE SCALE GENOMIC DNA]</scope>
    <source>
        <strain evidence="9 10">DSM 23697</strain>
    </source>
</reference>
<sequence>MKKIGMFYGTNTVKTALVAKEIKEAFGDAEIDVVSVESAAGKEFEQYDNLIVGAATWFDGELPSYWDELVPELDSLVLKGKKVAVFGLGDQVNYPENFVDGIGILADFMVSSGATLVGKTSTEGYLFEQSRALRDGQFLGLAIDIENQSSQTHQRIKDWVEQLRKEFN</sequence>
<evidence type="ECO:0000256" key="3">
    <source>
        <dbReference type="ARBA" id="ARBA00022448"/>
    </source>
</evidence>
<evidence type="ECO:0000259" key="8">
    <source>
        <dbReference type="PROSITE" id="PS50902"/>
    </source>
</evidence>
<dbReference type="PROSITE" id="PS50902">
    <property type="entry name" value="FLAVODOXIN_LIKE"/>
    <property type="match status" value="1"/>
</dbReference>
<keyword evidence="6 7" id="KW-0249">Electron transport</keyword>
<dbReference type="NCBIfam" id="TIGR01752">
    <property type="entry name" value="flav_long"/>
    <property type="match status" value="1"/>
</dbReference>
<dbReference type="InterPro" id="IPR050619">
    <property type="entry name" value="Flavodoxin"/>
</dbReference>
<dbReference type="PANTHER" id="PTHR42809:SF1">
    <property type="entry name" value="FLAVODOXIN 1"/>
    <property type="match status" value="1"/>
</dbReference>
<dbReference type="GO" id="GO:0009055">
    <property type="term" value="F:electron transfer activity"/>
    <property type="evidence" value="ECO:0007669"/>
    <property type="project" value="UniProtKB-UniRule"/>
</dbReference>
<name>A0A8E2A1A9_9PORP</name>
<keyword evidence="4 7" id="KW-0285">Flavoprotein</keyword>
<keyword evidence="5 7" id="KW-0288">FMN</keyword>
<dbReference type="InterPro" id="IPR010086">
    <property type="entry name" value="Flavodoxin_lc"/>
</dbReference>
<proteinExistence type="inferred from homology"/>
<keyword evidence="3 7" id="KW-0813">Transport</keyword>
<feature type="domain" description="Flavodoxin-like" evidence="8">
    <location>
        <begin position="4"/>
        <end position="164"/>
    </location>
</feature>
<comment type="function">
    <text evidence="7">Low-potential electron donor to a number of redox enzymes.</text>
</comment>
<dbReference type="AlphaFoldDB" id="A0A8E2A1A9"/>
<dbReference type="GO" id="GO:0010181">
    <property type="term" value="F:FMN binding"/>
    <property type="evidence" value="ECO:0007669"/>
    <property type="project" value="UniProtKB-UniRule"/>
</dbReference>
<dbReference type="InterPro" id="IPR008254">
    <property type="entry name" value="Flavodoxin/NO_synth"/>
</dbReference>
<keyword evidence="10" id="KW-1185">Reference proteome</keyword>
<dbReference type="PANTHER" id="PTHR42809">
    <property type="entry name" value="FLAVODOXIN 2"/>
    <property type="match status" value="1"/>
</dbReference>
<evidence type="ECO:0000256" key="7">
    <source>
        <dbReference type="PIRNR" id="PIRNR038996"/>
    </source>
</evidence>
<evidence type="ECO:0000313" key="9">
    <source>
        <dbReference type="EMBL" id="NYI48978.1"/>
    </source>
</evidence>
<evidence type="ECO:0000313" key="10">
    <source>
        <dbReference type="Proteomes" id="UP000574332"/>
    </source>
</evidence>
<dbReference type="PIRSF" id="PIRSF038996">
    <property type="entry name" value="FldA"/>
    <property type="match status" value="1"/>
</dbReference>
<dbReference type="Proteomes" id="UP000574332">
    <property type="component" value="Unassembled WGS sequence"/>
</dbReference>
<dbReference type="RefSeq" id="WP_079683958.1">
    <property type="nucleotide sequence ID" value="NZ_JACCCY010000001.1"/>
</dbReference>
<dbReference type="InterPro" id="IPR029039">
    <property type="entry name" value="Flavoprotein-like_sf"/>
</dbReference>
<comment type="cofactor">
    <cofactor evidence="1 7">
        <name>FMN</name>
        <dbReference type="ChEBI" id="CHEBI:58210"/>
    </cofactor>
</comment>
<dbReference type="EMBL" id="JACCCY010000001">
    <property type="protein sequence ID" value="NYI48978.1"/>
    <property type="molecule type" value="Genomic_DNA"/>
</dbReference>
<evidence type="ECO:0000256" key="4">
    <source>
        <dbReference type="ARBA" id="ARBA00022630"/>
    </source>
</evidence>
<evidence type="ECO:0000256" key="1">
    <source>
        <dbReference type="ARBA" id="ARBA00001917"/>
    </source>
</evidence>
<evidence type="ECO:0000256" key="2">
    <source>
        <dbReference type="ARBA" id="ARBA00005267"/>
    </source>
</evidence>
<dbReference type="Pfam" id="PF00258">
    <property type="entry name" value="Flavodoxin_1"/>
    <property type="match status" value="1"/>
</dbReference>